<feature type="active site" description="Glycyl thioester intermediate" evidence="6">
    <location>
        <position position="592"/>
    </location>
</feature>
<dbReference type="EMBL" id="FWEW01000597">
    <property type="protein sequence ID" value="SLM35243.1"/>
    <property type="molecule type" value="Genomic_DNA"/>
</dbReference>
<dbReference type="FunFam" id="3.40.140.70:FF:000001">
    <property type="entry name" value="Ubiquitin-like modifier-activating enzyme atg7"/>
    <property type="match status" value="1"/>
</dbReference>
<evidence type="ECO:0000259" key="10">
    <source>
        <dbReference type="Pfam" id="PF16420"/>
    </source>
</evidence>
<dbReference type="NCBIfam" id="TIGR01381">
    <property type="entry name" value="E1_like_apg7"/>
    <property type="match status" value="1"/>
</dbReference>
<keyword evidence="3 7" id="KW-0813">Transport</keyword>
<dbReference type="FunFam" id="3.40.50.720:FF:000243">
    <property type="entry name" value="Ubiquitin-like modifier-activating enzyme ATG7"/>
    <property type="match status" value="1"/>
</dbReference>
<dbReference type="PANTHER" id="PTHR10953:SF3">
    <property type="entry name" value="UBIQUITIN-LIKE MODIFIER-ACTIVATING ENZYME ATG7"/>
    <property type="match status" value="1"/>
</dbReference>
<dbReference type="GO" id="GO:0000407">
    <property type="term" value="C:phagophore assembly site"/>
    <property type="evidence" value="ECO:0007669"/>
    <property type="project" value="UniProtKB-SubCell"/>
</dbReference>
<dbReference type="InterPro" id="IPR042522">
    <property type="entry name" value="Atg7_N_1"/>
</dbReference>
<dbReference type="InterPro" id="IPR006285">
    <property type="entry name" value="Atg7"/>
</dbReference>
<dbReference type="AlphaFoldDB" id="A0A1W5CWK3"/>
<dbReference type="GO" id="GO:0015031">
    <property type="term" value="P:protein transport"/>
    <property type="evidence" value="ECO:0007669"/>
    <property type="project" value="UniProtKB-UniRule"/>
</dbReference>
<evidence type="ECO:0000259" key="9">
    <source>
        <dbReference type="Pfam" id="PF00899"/>
    </source>
</evidence>
<feature type="domain" description="Ubiquitin-like modifier-activating enzyme Atg7 N-terminal" evidence="10">
    <location>
        <begin position="2"/>
        <end position="373"/>
    </location>
</feature>
<organism evidence="11 12">
    <name type="scientific">Lasallia pustulata</name>
    <dbReference type="NCBI Taxonomy" id="136370"/>
    <lineage>
        <taxon>Eukaryota</taxon>
        <taxon>Fungi</taxon>
        <taxon>Dikarya</taxon>
        <taxon>Ascomycota</taxon>
        <taxon>Pezizomycotina</taxon>
        <taxon>Lecanoromycetes</taxon>
        <taxon>OSLEUM clade</taxon>
        <taxon>Umbilicariomycetidae</taxon>
        <taxon>Umbilicariales</taxon>
        <taxon>Umbilicariaceae</taxon>
        <taxon>Lasallia</taxon>
    </lineage>
</organism>
<dbReference type="InterPro" id="IPR035985">
    <property type="entry name" value="Ubiquitin-activating_enz"/>
</dbReference>
<accession>A0A1W5CWK3</accession>
<comment type="function">
    <text evidence="7">E1-like activating enzyme involved in the 2 ubiquitin-like systems required for cytoplasm to vacuole transport (Cvt) and autophagy. Activates ATG12 for its conjugation with ATG5 and ATG8 for its conjugation with phosphatidylethanolamine. Both systems are needed for the ATG8 association to Cvt vesicles and autophagosomes membranes. Autophagy is essential for maintenance of amino acid levels and protein synthesis under nitrogen starvation. Required for selective autophagic degradation of the nucleus (nucleophagy) as well as for mitophagy which contributes to regulate mitochondrial quantity and quality by eliminating the mitochondria to a basal level to fulfill cellular energy requirements and preventing excess ROS production.</text>
</comment>
<dbReference type="InterPro" id="IPR032197">
    <property type="entry name" value="Atg7_N"/>
</dbReference>
<keyword evidence="12" id="KW-1185">Reference proteome</keyword>
<protein>
    <recommendedName>
        <fullName evidence="2 7">Ubiquitin-like modifier-activating enzyme ATG7</fullName>
    </recommendedName>
    <alternativeName>
        <fullName evidence="7">Autophagy-related protein 7</fullName>
    </alternativeName>
</protein>
<evidence type="ECO:0000256" key="2">
    <source>
        <dbReference type="ARBA" id="ARBA00017647"/>
    </source>
</evidence>
<comment type="subcellular location">
    <subcellularLocation>
        <location evidence="7">Cytoplasm</location>
    </subcellularLocation>
    <subcellularLocation>
        <location evidence="7">Preautophagosomal structure</location>
    </subcellularLocation>
</comment>
<dbReference type="Gene3D" id="3.40.140.100">
    <property type="entry name" value="Ubiquitin-like modifier-activating enzyme ATG7 C-terminal domain"/>
    <property type="match status" value="1"/>
</dbReference>
<evidence type="ECO:0000256" key="3">
    <source>
        <dbReference type="ARBA" id="ARBA00022448"/>
    </source>
</evidence>
<keyword evidence="5 7" id="KW-0072">Autophagy</keyword>
<name>A0A1W5CWK3_9LECA</name>
<dbReference type="CDD" id="cd01486">
    <property type="entry name" value="Apg7"/>
    <property type="match status" value="1"/>
</dbReference>
<proteinExistence type="inferred from homology"/>
<dbReference type="PANTHER" id="PTHR10953">
    <property type="entry name" value="UBIQUITIN-ACTIVATING ENZYME E1"/>
    <property type="match status" value="1"/>
</dbReference>
<dbReference type="GO" id="GO:0034727">
    <property type="term" value="P:piecemeal microautophagy of the nucleus"/>
    <property type="evidence" value="ECO:0007669"/>
    <property type="project" value="TreeGrafter"/>
</dbReference>
<evidence type="ECO:0000256" key="8">
    <source>
        <dbReference type="SAM" id="MobiDB-lite"/>
    </source>
</evidence>
<evidence type="ECO:0000313" key="12">
    <source>
        <dbReference type="Proteomes" id="UP000192927"/>
    </source>
</evidence>
<keyword evidence="7" id="KW-0833">Ubl conjugation pathway</keyword>
<feature type="compositionally biased region" description="Acidic residues" evidence="8">
    <location>
        <begin position="715"/>
        <end position="732"/>
    </location>
</feature>
<dbReference type="Gene3D" id="3.40.50.720">
    <property type="entry name" value="NAD(P)-binding Rossmann-like Domain"/>
    <property type="match status" value="1"/>
</dbReference>
<evidence type="ECO:0000256" key="4">
    <source>
        <dbReference type="ARBA" id="ARBA00022927"/>
    </source>
</evidence>
<dbReference type="GO" id="GO:0000045">
    <property type="term" value="P:autophagosome assembly"/>
    <property type="evidence" value="ECO:0007669"/>
    <property type="project" value="TreeGrafter"/>
</dbReference>
<evidence type="ECO:0000313" key="11">
    <source>
        <dbReference type="EMBL" id="SLM35243.1"/>
    </source>
</evidence>
<evidence type="ECO:0000256" key="1">
    <source>
        <dbReference type="ARBA" id="ARBA00010931"/>
    </source>
</evidence>
<keyword evidence="4 7" id="KW-0653">Protein transport</keyword>
<dbReference type="GO" id="GO:0019778">
    <property type="term" value="F:Atg12 activating enzyme activity"/>
    <property type="evidence" value="ECO:0007669"/>
    <property type="project" value="TreeGrafter"/>
</dbReference>
<evidence type="ECO:0000256" key="7">
    <source>
        <dbReference type="RuleBase" id="RU366022"/>
    </source>
</evidence>
<feature type="region of interest" description="Disordered" evidence="8">
    <location>
        <begin position="217"/>
        <end position="238"/>
    </location>
</feature>
<sequence>MLKFATFASDIELPFYTSLASHKINHDKLDDSARRLLGLYELRPGDPPEASCRVQVRGNALTNDDVPAGCCRAEGIIKNVNTIEDYRNLDKSMVIHRAGRTIWDAINDGTIYSCPSLLATFSVICFADLKKYKFTYQFAFPALHSDPAWRLATDKASGLTNEGGDTNRAHDDLRLTGHEATALVDTVQTWRYRVDSRQHGFFLAKKVRASSSQISKELGADGSSAETDADGVTGPMTPTTPGQTLDFSWVVDSLASFEAGFFNSTHPDDCFVCFADPSTYPTYPGWMLRNLLVLIRQRWSLETVQILCYRDVQARRHEARSIILNLTLEKENMANAAGETRTTASPKMPKVTGWERNGAGKITSKIASLGEYMDPQRLADQAVDLNLKLIKWRIAPSLDLERIKNTKCLLLGAGTLGSYVARNLLGWGVRKITFVDNGAVSFSNPVRQPLFDFKDCLAGGAKKALRAAEALINIYPGVDSKGYFMSVPMAGHPIIDEARTRAEFETLQQLVDEHDVLFLLMDTRESRWLPTVMGKAAGKIVMNAALGFDTFVVMRHGLRNEKNPQHELGCYFCNDVVAPADSMTDRTLDQQCTVTRPGIAAIASALLVELLVSILQHPAGPLAPAPISQSEDREDHPLGIIPHQIRGFLSSFHNLLIKGKSYDCCSACSDKVTQEYIKSGWEFVKRALNEGGYVEELSGLAEVQRTAEEAAADVQWDDDDEIGEDDGDAEVI</sequence>
<dbReference type="Pfam" id="PF16420">
    <property type="entry name" value="ATG7_N"/>
    <property type="match status" value="1"/>
</dbReference>
<comment type="subunit">
    <text evidence="7">Homodimer.</text>
</comment>
<feature type="region of interest" description="Disordered" evidence="8">
    <location>
        <begin position="708"/>
        <end position="732"/>
    </location>
</feature>
<keyword evidence="7" id="KW-0963">Cytoplasm</keyword>
<dbReference type="InterPro" id="IPR000594">
    <property type="entry name" value="ThiF_NAD_FAD-bd"/>
</dbReference>
<evidence type="ECO:0000256" key="5">
    <source>
        <dbReference type="ARBA" id="ARBA00023006"/>
    </source>
</evidence>
<dbReference type="Pfam" id="PF00899">
    <property type="entry name" value="ThiF"/>
    <property type="match status" value="1"/>
</dbReference>
<reference evidence="12" key="1">
    <citation type="submission" date="2017-03" db="EMBL/GenBank/DDBJ databases">
        <authorList>
            <person name="Sharma R."/>
            <person name="Thines M."/>
        </authorList>
    </citation>
    <scope>NUCLEOTIDE SEQUENCE [LARGE SCALE GENOMIC DNA]</scope>
</reference>
<evidence type="ECO:0000256" key="6">
    <source>
        <dbReference type="PIRSR" id="PIRSR606285-1"/>
    </source>
</evidence>
<dbReference type="Gene3D" id="3.40.140.70">
    <property type="entry name" value="Ubiquitin-like modifier-activating enzyme ATG7 N-terminal domain"/>
    <property type="match status" value="1"/>
</dbReference>
<dbReference type="GO" id="GO:0000422">
    <property type="term" value="P:autophagy of mitochondrion"/>
    <property type="evidence" value="ECO:0007669"/>
    <property type="project" value="TreeGrafter"/>
</dbReference>
<comment type="similarity">
    <text evidence="1 7">Belongs to the ATG7 family.</text>
</comment>
<feature type="domain" description="THIF-type NAD/FAD binding fold" evidence="9">
    <location>
        <begin position="390"/>
        <end position="619"/>
    </location>
</feature>
<dbReference type="GO" id="GO:0019779">
    <property type="term" value="F:Atg8 activating enzyme activity"/>
    <property type="evidence" value="ECO:0007669"/>
    <property type="project" value="TreeGrafter"/>
</dbReference>
<dbReference type="InterPro" id="IPR045886">
    <property type="entry name" value="ThiF/MoeB/HesA"/>
</dbReference>
<dbReference type="GO" id="GO:0006995">
    <property type="term" value="P:cellular response to nitrogen starvation"/>
    <property type="evidence" value="ECO:0007669"/>
    <property type="project" value="TreeGrafter"/>
</dbReference>
<dbReference type="GO" id="GO:0032446">
    <property type="term" value="P:protein modification by small protein conjugation"/>
    <property type="evidence" value="ECO:0007669"/>
    <property type="project" value="TreeGrafter"/>
</dbReference>
<dbReference type="SUPFAM" id="SSF69572">
    <property type="entry name" value="Activating enzymes of the ubiquitin-like proteins"/>
    <property type="match status" value="1"/>
</dbReference>
<dbReference type="InterPro" id="IPR042523">
    <property type="entry name" value="Atg7_N_2"/>
</dbReference>
<dbReference type="Proteomes" id="UP000192927">
    <property type="component" value="Unassembled WGS sequence"/>
</dbReference>